<dbReference type="Gene3D" id="1.20.1540.10">
    <property type="entry name" value="Rhomboid-like"/>
    <property type="match status" value="1"/>
</dbReference>
<keyword evidence="2 5" id="KW-0812">Transmembrane</keyword>
<feature type="transmembrane region" description="Helical" evidence="5">
    <location>
        <begin position="159"/>
        <end position="175"/>
    </location>
</feature>
<dbReference type="RefSeq" id="WP_271715671.1">
    <property type="nucleotide sequence ID" value="NZ_AP024169.1"/>
</dbReference>
<sequence length="280" mass="33049">MNFINKLERKFGRYKIDNLINYVLVIYGLGYMINKMNPMIYYNFFALDIDKVLHGQIWRLVTFVLQSTGGNNILFLALEVYFYYMIGHALENAWGAFRFNLYFFTGILFNILAAVFIYIIVGSPYDMGLTYILSSMFFAYAAIYPNMEILFMYILPIKVKYLAYLEIAIMVYNAFSTFRYYGFTAGVITTVAILVSIANFLIFFFSTRNYRRISPKEYKRKANFKKQVKNATTGTRHKCTICGRTELDDENLEFRFCSRCDGNYEYCMEHLFTHQHIHHN</sequence>
<gene>
    <name evidence="6" type="ORF">bsdtb5_17500</name>
</gene>
<evidence type="ECO:0000256" key="2">
    <source>
        <dbReference type="ARBA" id="ARBA00022692"/>
    </source>
</evidence>
<evidence type="ECO:0000256" key="3">
    <source>
        <dbReference type="ARBA" id="ARBA00022989"/>
    </source>
</evidence>
<dbReference type="Proteomes" id="UP000595897">
    <property type="component" value="Chromosome"/>
</dbReference>
<dbReference type="AlphaFoldDB" id="A0A7R7EKN5"/>
<evidence type="ECO:0000256" key="4">
    <source>
        <dbReference type="ARBA" id="ARBA00023136"/>
    </source>
</evidence>
<keyword evidence="3 5" id="KW-1133">Transmembrane helix</keyword>
<accession>A0A7R7EKN5</accession>
<comment type="subcellular location">
    <subcellularLocation>
        <location evidence="1">Membrane</location>
        <topology evidence="1">Multi-pass membrane protein</topology>
    </subcellularLocation>
</comment>
<keyword evidence="4 5" id="KW-0472">Membrane</keyword>
<evidence type="ECO:0000313" key="6">
    <source>
        <dbReference type="EMBL" id="BCN30455.1"/>
    </source>
</evidence>
<keyword evidence="7" id="KW-1185">Reference proteome</keyword>
<name>A0A7R7EKN5_9FIRM</name>
<reference evidence="6 7" key="1">
    <citation type="submission" date="2020-11" db="EMBL/GenBank/DDBJ databases">
        <title>Draft genome sequencing of a Lachnospiraceae strain isolated from anoxic soil subjected to BSD treatment.</title>
        <authorList>
            <person name="Uek A."/>
            <person name="Tonouchi A."/>
        </authorList>
    </citation>
    <scope>NUCLEOTIDE SEQUENCE [LARGE SCALE GENOMIC DNA]</scope>
    <source>
        <strain evidence="6 7">TB5</strain>
    </source>
</reference>
<dbReference type="EMBL" id="AP024169">
    <property type="protein sequence ID" value="BCN30455.1"/>
    <property type="molecule type" value="Genomic_DNA"/>
</dbReference>
<feature type="transmembrane region" description="Helical" evidence="5">
    <location>
        <begin position="181"/>
        <end position="205"/>
    </location>
</feature>
<organism evidence="6 7">
    <name type="scientific">Anaeromicropila herbilytica</name>
    <dbReference type="NCBI Taxonomy" id="2785025"/>
    <lineage>
        <taxon>Bacteria</taxon>
        <taxon>Bacillati</taxon>
        <taxon>Bacillota</taxon>
        <taxon>Clostridia</taxon>
        <taxon>Lachnospirales</taxon>
        <taxon>Lachnospiraceae</taxon>
        <taxon>Anaeromicropila</taxon>
    </lineage>
</organism>
<dbReference type="KEGG" id="ahb:bsdtb5_17500"/>
<proteinExistence type="predicted"/>
<evidence type="ECO:0000313" key="7">
    <source>
        <dbReference type="Proteomes" id="UP000595897"/>
    </source>
</evidence>
<protein>
    <recommendedName>
        <fullName evidence="8">Peptidase S54 rhomboid domain-containing protein</fullName>
    </recommendedName>
</protein>
<evidence type="ECO:0008006" key="8">
    <source>
        <dbReference type="Google" id="ProtNLM"/>
    </source>
</evidence>
<feature type="transmembrane region" description="Helical" evidence="5">
    <location>
        <begin position="20"/>
        <end position="37"/>
    </location>
</feature>
<feature type="transmembrane region" description="Helical" evidence="5">
    <location>
        <begin position="99"/>
        <end position="121"/>
    </location>
</feature>
<evidence type="ECO:0000256" key="5">
    <source>
        <dbReference type="SAM" id="Phobius"/>
    </source>
</evidence>
<feature type="transmembrane region" description="Helical" evidence="5">
    <location>
        <begin position="127"/>
        <end position="147"/>
    </location>
</feature>
<dbReference type="InterPro" id="IPR035952">
    <property type="entry name" value="Rhomboid-like_sf"/>
</dbReference>
<dbReference type="SUPFAM" id="SSF144091">
    <property type="entry name" value="Rhomboid-like"/>
    <property type="match status" value="1"/>
</dbReference>
<evidence type="ECO:0000256" key="1">
    <source>
        <dbReference type="ARBA" id="ARBA00004141"/>
    </source>
</evidence>
<feature type="transmembrane region" description="Helical" evidence="5">
    <location>
        <begin position="57"/>
        <end position="78"/>
    </location>
</feature>
<dbReference type="GO" id="GO:0016020">
    <property type="term" value="C:membrane"/>
    <property type="evidence" value="ECO:0007669"/>
    <property type="project" value="UniProtKB-SubCell"/>
</dbReference>